<comment type="caution">
    <text evidence="1">The sequence shown here is derived from an EMBL/GenBank/DDBJ whole genome shotgun (WGS) entry which is preliminary data.</text>
</comment>
<gene>
    <name evidence="1" type="ORF">GS398_02155</name>
</gene>
<evidence type="ECO:0000313" key="2">
    <source>
        <dbReference type="Proteomes" id="UP000451233"/>
    </source>
</evidence>
<keyword evidence="2" id="KW-1185">Reference proteome</keyword>
<dbReference type="AlphaFoldDB" id="A0A7K1XTB7"/>
<sequence length="269" mass="29350">MKTLTQYILAVVAVVPFLSSCEKVIDVKIDTSPGQVVIQGNITNVAGPQSVKISRSVSYTDKNEFPPVSGATVTVTDDAGHAWTFTETQPGIYTYASLKGDPGHAYTLKAVFNNTTYTAVSTMPEVIPVDSLSLKTLTFGDEKSKQVQVHFKDPAGKPNYYRYVMKINNKLAKAVFAENDRFTDGNDITSLLFYNGEDGDVKLRNGDVVEIEMQSVDKNVFDYWFTLSQQAQNGPGGGVTPGNPPSNINNQALGYFSAHTKEVKTITVK</sequence>
<dbReference type="RefSeq" id="WP_160905091.1">
    <property type="nucleotide sequence ID" value="NZ_WVHS01000001.1"/>
</dbReference>
<dbReference type="Proteomes" id="UP000451233">
    <property type="component" value="Unassembled WGS sequence"/>
</dbReference>
<dbReference type="Pfam" id="PF14054">
    <property type="entry name" value="DUF4249"/>
    <property type="match status" value="1"/>
</dbReference>
<accession>A0A7K1XTB7</accession>
<dbReference type="EMBL" id="WVHS01000001">
    <property type="protein sequence ID" value="MXV14088.1"/>
    <property type="molecule type" value="Genomic_DNA"/>
</dbReference>
<dbReference type="PROSITE" id="PS51257">
    <property type="entry name" value="PROKAR_LIPOPROTEIN"/>
    <property type="match status" value="1"/>
</dbReference>
<evidence type="ECO:0000313" key="1">
    <source>
        <dbReference type="EMBL" id="MXV14088.1"/>
    </source>
</evidence>
<organism evidence="1 2">
    <name type="scientific">Hufsiella ginkgonis</name>
    <dbReference type="NCBI Taxonomy" id="2695274"/>
    <lineage>
        <taxon>Bacteria</taxon>
        <taxon>Pseudomonadati</taxon>
        <taxon>Bacteroidota</taxon>
        <taxon>Sphingobacteriia</taxon>
        <taxon>Sphingobacteriales</taxon>
        <taxon>Sphingobacteriaceae</taxon>
        <taxon>Hufsiella</taxon>
    </lineage>
</organism>
<dbReference type="InterPro" id="IPR025345">
    <property type="entry name" value="DUF4249"/>
</dbReference>
<reference evidence="1 2" key="1">
    <citation type="submission" date="2019-11" db="EMBL/GenBank/DDBJ databases">
        <title>Pedobacter sp. HMF7056 Genome sequencing and assembly.</title>
        <authorList>
            <person name="Kang H."/>
            <person name="Kim H."/>
            <person name="Joh K."/>
        </authorList>
    </citation>
    <scope>NUCLEOTIDE SEQUENCE [LARGE SCALE GENOMIC DNA]</scope>
    <source>
        <strain evidence="1 2">HMF7056</strain>
    </source>
</reference>
<name>A0A7K1XTB7_9SPHI</name>
<protein>
    <submittedName>
        <fullName evidence="1">DUF4249 family protein</fullName>
    </submittedName>
</protein>
<proteinExistence type="predicted"/>